<evidence type="ECO:0000313" key="2">
    <source>
        <dbReference type="EMBL" id="APX22304.1"/>
    </source>
</evidence>
<keyword evidence="2" id="KW-0378">Hydrolase</keyword>
<dbReference type="AlphaFoldDB" id="A0A1U7D2B2"/>
<dbReference type="EMBL" id="CP014796">
    <property type="protein sequence ID" value="APX22304.1"/>
    <property type="molecule type" value="Genomic_DNA"/>
</dbReference>
<dbReference type="PANTHER" id="PTHR43135:SF3">
    <property type="entry name" value="ALPHA-D-RIBOSE 1-METHYLPHOSPHONATE 5-TRIPHOSPHATE DIPHOSPHATASE"/>
    <property type="match status" value="1"/>
</dbReference>
<dbReference type="Gene3D" id="2.30.40.10">
    <property type="entry name" value="Urease, subunit C, domain 1"/>
    <property type="match status" value="1"/>
</dbReference>
<proteinExistence type="predicted"/>
<reference evidence="2 3" key="1">
    <citation type="submission" date="2016-03" db="EMBL/GenBank/DDBJ databases">
        <title>Deep-sea bacteria in the southern Pacific.</title>
        <authorList>
            <person name="Tang K."/>
        </authorList>
    </citation>
    <scope>NUCLEOTIDE SEQUENCE [LARGE SCALE GENOMIC DNA]</scope>
    <source>
        <strain evidence="2 3">JLT2016</strain>
    </source>
</reference>
<evidence type="ECO:0000313" key="3">
    <source>
        <dbReference type="Proteomes" id="UP000186559"/>
    </source>
</evidence>
<dbReference type="PIRSF" id="PIRSF038971">
    <property type="entry name" value="PhnM"/>
    <property type="match status" value="1"/>
</dbReference>
<evidence type="ECO:0000259" key="1">
    <source>
        <dbReference type="Pfam" id="PF07969"/>
    </source>
</evidence>
<dbReference type="SUPFAM" id="SSF51556">
    <property type="entry name" value="Metallo-dependent hydrolases"/>
    <property type="match status" value="1"/>
</dbReference>
<dbReference type="GO" id="GO:0016810">
    <property type="term" value="F:hydrolase activity, acting on carbon-nitrogen (but not peptide) bonds"/>
    <property type="evidence" value="ECO:0007669"/>
    <property type="project" value="InterPro"/>
</dbReference>
<dbReference type="KEGG" id="tpro:Ga0080559_TMP1508"/>
<organism evidence="2 3">
    <name type="scientific">Salipiger profundus</name>
    <dbReference type="NCBI Taxonomy" id="1229727"/>
    <lineage>
        <taxon>Bacteria</taxon>
        <taxon>Pseudomonadati</taxon>
        <taxon>Pseudomonadota</taxon>
        <taxon>Alphaproteobacteria</taxon>
        <taxon>Rhodobacterales</taxon>
        <taxon>Roseobacteraceae</taxon>
        <taxon>Salipiger</taxon>
    </lineage>
</organism>
<accession>A0A1U7D2B2</accession>
<dbReference type="Gene3D" id="3.20.20.140">
    <property type="entry name" value="Metal-dependent hydrolases"/>
    <property type="match status" value="1"/>
</dbReference>
<dbReference type="InterPro" id="IPR013108">
    <property type="entry name" value="Amidohydro_3"/>
</dbReference>
<gene>
    <name evidence="2" type="ORF">Ga0080559_TMP1508</name>
</gene>
<dbReference type="Pfam" id="PF07969">
    <property type="entry name" value="Amidohydro_3"/>
    <property type="match status" value="1"/>
</dbReference>
<dbReference type="Proteomes" id="UP000186559">
    <property type="component" value="Chromosome"/>
</dbReference>
<dbReference type="NCBIfam" id="NF011987">
    <property type="entry name" value="PRK15446.2-3"/>
    <property type="match status" value="1"/>
</dbReference>
<dbReference type="SUPFAM" id="SSF51338">
    <property type="entry name" value="Composite domain of metallo-dependent hydrolases"/>
    <property type="match status" value="1"/>
</dbReference>
<feature type="domain" description="Amidohydrolase 3" evidence="1">
    <location>
        <begin position="100"/>
        <end position="397"/>
    </location>
</feature>
<dbReference type="InterPro" id="IPR032466">
    <property type="entry name" value="Metal_Hydrolase"/>
</dbReference>
<protein>
    <submittedName>
        <fullName evidence="2">Alpha-D-ribose 1-methylphosphonate 5-triphosphate diphosphatase</fullName>
        <ecNumber evidence="2">3.6.1.63</ecNumber>
    </submittedName>
</protein>
<dbReference type="PANTHER" id="PTHR43135">
    <property type="entry name" value="ALPHA-D-RIBOSE 1-METHYLPHOSPHONATE 5-TRIPHOSPHATE DIPHOSPHATASE"/>
    <property type="match status" value="1"/>
</dbReference>
<dbReference type="InterPro" id="IPR011059">
    <property type="entry name" value="Metal-dep_hydrolase_composite"/>
</dbReference>
<dbReference type="EC" id="3.6.1.63" evidence="2"/>
<keyword evidence="3" id="KW-1185">Reference proteome</keyword>
<sequence>MRTWREICTFRQRRKARICGRARHREMEAQMIALTFENARVLRPSGWDDGPLSIGGGLILDDAAGRRVDLAGYDVLPGIVDTHGDGFERHMAPRRGALRERDAGMVACAAELAANGITTATLAQFWSWEGGMRGPEFAEEVFAAVAAVAPTVPVDLRLQLRLETHFLEAFERAEAAVARWGIGYVVFNDHLPHERLAAGRKPPRLTGQALKSGRSPETHLALMQALHARTEEVPEAIDALCARLAARGVAMGSHDDRSAEGRAAWRARGVRVSEFPETPEAAEAARAGGDSVVLGAPNVVRGASHAGNVAAAELIAAGLCDALASDYHYPAPARAAWRCVELGLLDEATAWRLVSEGPARMLGLLDRGRLEPGLRADLVVMDRATRRIVMTIAAGQVAWLSGEVAARLF</sequence>
<dbReference type="STRING" id="1229727.Ga0080559_TMP1508"/>
<dbReference type="InterPro" id="IPR051781">
    <property type="entry name" value="Metallo-dep_Hydrolase"/>
</dbReference>
<dbReference type="InterPro" id="IPR012696">
    <property type="entry name" value="PhnM"/>
</dbReference>
<name>A0A1U7D2B2_9RHOB</name>
<dbReference type="GO" id="GO:0019700">
    <property type="term" value="P:organic phosphonate catabolic process"/>
    <property type="evidence" value="ECO:0007669"/>
    <property type="project" value="InterPro"/>
</dbReference>